<keyword evidence="3" id="KW-0808">Transferase</keyword>
<feature type="transmembrane region" description="Helical" evidence="1">
    <location>
        <begin position="36"/>
        <end position="56"/>
    </location>
</feature>
<dbReference type="InterPro" id="IPR050879">
    <property type="entry name" value="Acyltransferase_3"/>
</dbReference>
<dbReference type="InterPro" id="IPR002656">
    <property type="entry name" value="Acyl_transf_3_dom"/>
</dbReference>
<dbReference type="GO" id="GO:0016746">
    <property type="term" value="F:acyltransferase activity"/>
    <property type="evidence" value="ECO:0007669"/>
    <property type="project" value="UniProtKB-KW"/>
</dbReference>
<feature type="transmembrane region" description="Helical" evidence="1">
    <location>
        <begin position="281"/>
        <end position="303"/>
    </location>
</feature>
<dbReference type="Proteomes" id="UP001242314">
    <property type="component" value="Unassembled WGS sequence"/>
</dbReference>
<evidence type="ECO:0000256" key="1">
    <source>
        <dbReference type="SAM" id="Phobius"/>
    </source>
</evidence>
<dbReference type="EMBL" id="JASGWX010000002">
    <property type="protein sequence ID" value="MDP4483112.1"/>
    <property type="molecule type" value="Genomic_DNA"/>
</dbReference>
<feature type="transmembrane region" description="Helical" evidence="1">
    <location>
        <begin position="140"/>
        <end position="162"/>
    </location>
</feature>
<keyword evidence="4" id="KW-1185">Reference proteome</keyword>
<dbReference type="PANTHER" id="PTHR23028:SF131">
    <property type="entry name" value="BLR2367 PROTEIN"/>
    <property type="match status" value="1"/>
</dbReference>
<feature type="domain" description="Acyltransferase 3" evidence="2">
    <location>
        <begin position="6"/>
        <end position="341"/>
    </location>
</feature>
<dbReference type="RefSeq" id="WP_039489996.1">
    <property type="nucleotide sequence ID" value="NZ_JASGWX010000002.1"/>
</dbReference>
<feature type="transmembrane region" description="Helical" evidence="1">
    <location>
        <begin position="12"/>
        <end position="30"/>
    </location>
</feature>
<sequence length="364" mass="41596">MKKRFEALDAFRGLCAISVVLYHMHIVGSITELKFFQGSGVFVEFFFILSGFVLAHGYGFKESLNFKSYCKARFFRIYPLHFFILMVFIAFELLKLLATNFGVSFNGEPFSDKTAVYAIIPNLLLIQSWTPYTEHLSFNFPSWSISIEFYIYFLFFFTVTLFSKFKLLTWLTASLFAFTLIYFHSELLTKQVLSGLSCFFGGAIAYSVYRNISHIKIPYTLGSIFECALLVSIVFIVQAQFELKLIVAPLLFLITVLLFSFEAGVVSKILKIKPLQLTGQLSYSIYMTHAAILFLVAATTLVFKKLTGIEFVKTINSLKYIDVGNTYINNLIVLIVLATVIITSKFTYKYIELWGLNLNKKNKS</sequence>
<evidence type="ECO:0000313" key="3">
    <source>
        <dbReference type="EMBL" id="MDP4483112.1"/>
    </source>
</evidence>
<organism evidence="3 4">
    <name type="scientific">Pseudoalteromonas distincta</name>
    <dbReference type="NCBI Taxonomy" id="77608"/>
    <lineage>
        <taxon>Bacteria</taxon>
        <taxon>Pseudomonadati</taxon>
        <taxon>Pseudomonadota</taxon>
        <taxon>Gammaproteobacteria</taxon>
        <taxon>Alteromonadales</taxon>
        <taxon>Pseudoalteromonadaceae</taxon>
        <taxon>Pseudoalteromonas</taxon>
    </lineage>
</organism>
<name>A0ABT9GB66_9GAMM</name>
<feature type="transmembrane region" description="Helical" evidence="1">
    <location>
        <begin position="247"/>
        <end position="269"/>
    </location>
</feature>
<feature type="transmembrane region" description="Helical" evidence="1">
    <location>
        <begin position="191"/>
        <end position="209"/>
    </location>
</feature>
<keyword evidence="1" id="KW-1133">Transmembrane helix</keyword>
<keyword evidence="1" id="KW-0812">Transmembrane</keyword>
<feature type="transmembrane region" description="Helical" evidence="1">
    <location>
        <begin position="327"/>
        <end position="348"/>
    </location>
</feature>
<evidence type="ECO:0000259" key="2">
    <source>
        <dbReference type="Pfam" id="PF01757"/>
    </source>
</evidence>
<reference evidence="3 4" key="1">
    <citation type="submission" date="2023-04" db="EMBL/GenBank/DDBJ databases">
        <title>Novel Pseudoalteromonas species isolated from Pacific coral.</title>
        <authorList>
            <person name="Videau P."/>
            <person name="Shlafstein M.D."/>
            <person name="Oline D.K."/>
            <person name="Strangman W.K."/>
            <person name="Hahnke R.L."/>
            <person name="Saw J.H."/>
            <person name="Ushijima B."/>
        </authorList>
    </citation>
    <scope>NUCLEOTIDE SEQUENCE [LARGE SCALE GENOMIC DNA]</scope>
    <source>
        <strain evidence="3 4">LMG 14908</strain>
    </source>
</reference>
<comment type="caution">
    <text evidence="3">The sequence shown here is derived from an EMBL/GenBank/DDBJ whole genome shotgun (WGS) entry which is preliminary data.</text>
</comment>
<dbReference type="Pfam" id="PF01757">
    <property type="entry name" value="Acyl_transf_3"/>
    <property type="match status" value="1"/>
</dbReference>
<keyword evidence="1" id="KW-0472">Membrane</keyword>
<proteinExistence type="predicted"/>
<accession>A0ABT9GB66</accession>
<evidence type="ECO:0000313" key="4">
    <source>
        <dbReference type="Proteomes" id="UP001242314"/>
    </source>
</evidence>
<dbReference type="EC" id="2.3.-.-" evidence="3"/>
<keyword evidence="3" id="KW-0012">Acyltransferase</keyword>
<dbReference type="PANTHER" id="PTHR23028">
    <property type="entry name" value="ACETYLTRANSFERASE"/>
    <property type="match status" value="1"/>
</dbReference>
<protein>
    <submittedName>
        <fullName evidence="3">Acyltransferase</fullName>
        <ecNumber evidence="3">2.3.-.-</ecNumber>
    </submittedName>
</protein>
<feature type="transmembrane region" description="Helical" evidence="1">
    <location>
        <begin position="77"/>
        <end position="98"/>
    </location>
</feature>
<feature type="transmembrane region" description="Helical" evidence="1">
    <location>
        <begin position="221"/>
        <end position="241"/>
    </location>
</feature>
<gene>
    <name evidence="3" type="ORF">QDH73_03540</name>
</gene>
<feature type="transmembrane region" description="Helical" evidence="1">
    <location>
        <begin position="167"/>
        <end position="185"/>
    </location>
</feature>